<keyword evidence="2" id="KW-1185">Reference proteome</keyword>
<keyword evidence="1" id="KW-0812">Transmembrane</keyword>
<dbReference type="PROSITE" id="PS51257">
    <property type="entry name" value="PROKAR_LIPOPROTEIN"/>
    <property type="match status" value="1"/>
</dbReference>
<keyword evidence="1" id="KW-0472">Membrane</keyword>
<dbReference type="Proteomes" id="UP000887566">
    <property type="component" value="Unplaced"/>
</dbReference>
<reference evidence="3" key="1">
    <citation type="submission" date="2022-11" db="UniProtKB">
        <authorList>
            <consortium name="WormBaseParasite"/>
        </authorList>
    </citation>
    <scope>IDENTIFICATION</scope>
</reference>
<accession>A0A914WFE8</accession>
<dbReference type="WBParaSite" id="PSAMB.scaffold4066size15807.g23405.t1">
    <property type="protein sequence ID" value="PSAMB.scaffold4066size15807.g23405.t1"/>
    <property type="gene ID" value="PSAMB.scaffold4066size15807.g23405"/>
</dbReference>
<protein>
    <submittedName>
        <fullName evidence="3">Uncharacterized protein</fullName>
    </submittedName>
</protein>
<proteinExistence type="predicted"/>
<organism evidence="2 3">
    <name type="scientific">Plectus sambesii</name>
    <dbReference type="NCBI Taxonomy" id="2011161"/>
    <lineage>
        <taxon>Eukaryota</taxon>
        <taxon>Metazoa</taxon>
        <taxon>Ecdysozoa</taxon>
        <taxon>Nematoda</taxon>
        <taxon>Chromadorea</taxon>
        <taxon>Plectida</taxon>
        <taxon>Plectina</taxon>
        <taxon>Plectoidea</taxon>
        <taxon>Plectidae</taxon>
        <taxon>Plectus</taxon>
    </lineage>
</organism>
<feature type="transmembrane region" description="Helical" evidence="1">
    <location>
        <begin position="7"/>
        <end position="32"/>
    </location>
</feature>
<evidence type="ECO:0000313" key="3">
    <source>
        <dbReference type="WBParaSite" id="PSAMB.scaffold4066size15807.g23405.t1"/>
    </source>
</evidence>
<sequence>MKTVTRYLVMTLFILIGACIAGLYIMWLRLIWDAVKKNPLSFSPGLGLDGFSFDENGDPIPVEQQLYEAVDD</sequence>
<keyword evidence="1" id="KW-1133">Transmembrane helix</keyword>
<evidence type="ECO:0000256" key="1">
    <source>
        <dbReference type="SAM" id="Phobius"/>
    </source>
</evidence>
<name>A0A914WFE8_9BILA</name>
<dbReference type="AlphaFoldDB" id="A0A914WFE8"/>
<evidence type="ECO:0000313" key="2">
    <source>
        <dbReference type="Proteomes" id="UP000887566"/>
    </source>
</evidence>